<dbReference type="CDD" id="cd04301">
    <property type="entry name" value="NAT_SF"/>
    <property type="match status" value="1"/>
</dbReference>
<dbReference type="SUPFAM" id="SSF55729">
    <property type="entry name" value="Acyl-CoA N-acyltransferases (Nat)"/>
    <property type="match status" value="1"/>
</dbReference>
<gene>
    <name evidence="4" type="ORF">C0068_14935</name>
</gene>
<dbReference type="InterPro" id="IPR016181">
    <property type="entry name" value="Acyl_CoA_acyltransferase"/>
</dbReference>
<dbReference type="PROSITE" id="PS51186">
    <property type="entry name" value="GNAT"/>
    <property type="match status" value="1"/>
</dbReference>
<evidence type="ECO:0000256" key="1">
    <source>
        <dbReference type="ARBA" id="ARBA00022679"/>
    </source>
</evidence>
<accession>A0A2S4HCX0</accession>
<feature type="domain" description="N-acetyltransferase" evidence="3">
    <location>
        <begin position="1"/>
        <end position="198"/>
    </location>
</feature>
<sequence length="199" mass="22464">MSIRTAESRDAAQIAPLIFSSGPLAFEHIFSRRHGPAVIDFLNTEFARSRTMFSYLHHHVYEVDGEVLGSIGSFDTASHGATFIGNAKAIFTNYGLRGIFNGLMFELRLVKAPRKGCLYLCHIAVREDRRGRGIAAKMINFMAAKGREGGFRCLSLDVAEKNTNALRLYQQMGFKVVQRNRSYNKVLDNHLYMECDLHQ</sequence>
<proteinExistence type="predicted"/>
<dbReference type="Gene3D" id="3.40.630.30">
    <property type="match status" value="1"/>
</dbReference>
<keyword evidence="1" id="KW-0808">Transferase</keyword>
<dbReference type="InterPro" id="IPR000182">
    <property type="entry name" value="GNAT_dom"/>
</dbReference>
<name>A0A2S4HCX0_9GAMM</name>
<dbReference type="Pfam" id="PF00583">
    <property type="entry name" value="Acetyltransf_1"/>
    <property type="match status" value="1"/>
</dbReference>
<evidence type="ECO:0000313" key="4">
    <source>
        <dbReference type="EMBL" id="POP51834.1"/>
    </source>
</evidence>
<organism evidence="4 5">
    <name type="scientific">Zhongshania marina</name>
    <dbReference type="NCBI Taxonomy" id="2304603"/>
    <lineage>
        <taxon>Bacteria</taxon>
        <taxon>Pseudomonadati</taxon>
        <taxon>Pseudomonadota</taxon>
        <taxon>Gammaproteobacteria</taxon>
        <taxon>Cellvibrionales</taxon>
        <taxon>Spongiibacteraceae</taxon>
        <taxon>Zhongshania</taxon>
    </lineage>
</organism>
<dbReference type="EMBL" id="PQGG01000034">
    <property type="protein sequence ID" value="POP51834.1"/>
    <property type="molecule type" value="Genomic_DNA"/>
</dbReference>
<comment type="caution">
    <text evidence="4">The sequence shown here is derived from an EMBL/GenBank/DDBJ whole genome shotgun (WGS) entry which is preliminary data.</text>
</comment>
<dbReference type="AlphaFoldDB" id="A0A2S4HCX0"/>
<dbReference type="RefSeq" id="WP_103685283.1">
    <property type="nucleotide sequence ID" value="NZ_PQGG01000034.1"/>
</dbReference>
<reference evidence="4" key="1">
    <citation type="submission" date="2018-01" db="EMBL/GenBank/DDBJ databases">
        <authorList>
            <person name="Yu X.-D."/>
        </authorList>
    </citation>
    <scope>NUCLEOTIDE SEQUENCE</scope>
    <source>
        <strain evidence="4">ZX-21</strain>
    </source>
</reference>
<evidence type="ECO:0000259" key="3">
    <source>
        <dbReference type="PROSITE" id="PS51186"/>
    </source>
</evidence>
<evidence type="ECO:0000256" key="2">
    <source>
        <dbReference type="ARBA" id="ARBA00023315"/>
    </source>
</evidence>
<dbReference type="Proteomes" id="UP000237222">
    <property type="component" value="Unassembled WGS sequence"/>
</dbReference>
<dbReference type="PANTHER" id="PTHR43877:SF2">
    <property type="entry name" value="AMINOALKYLPHOSPHONATE N-ACETYLTRANSFERASE-RELATED"/>
    <property type="match status" value="1"/>
</dbReference>
<dbReference type="OrthoDB" id="336415at2"/>
<protein>
    <submittedName>
        <fullName evidence="4">GNAT family N-acetyltransferase</fullName>
    </submittedName>
</protein>
<keyword evidence="2" id="KW-0012">Acyltransferase</keyword>
<evidence type="ECO:0000313" key="5">
    <source>
        <dbReference type="Proteomes" id="UP000237222"/>
    </source>
</evidence>
<dbReference type="GO" id="GO:0016747">
    <property type="term" value="F:acyltransferase activity, transferring groups other than amino-acyl groups"/>
    <property type="evidence" value="ECO:0007669"/>
    <property type="project" value="InterPro"/>
</dbReference>
<dbReference type="PANTHER" id="PTHR43877">
    <property type="entry name" value="AMINOALKYLPHOSPHONATE N-ACETYLTRANSFERASE-RELATED-RELATED"/>
    <property type="match status" value="1"/>
</dbReference>
<dbReference type="InterPro" id="IPR050832">
    <property type="entry name" value="Bact_Acetyltransf"/>
</dbReference>